<dbReference type="InterPro" id="IPR011009">
    <property type="entry name" value="Kinase-like_dom_sf"/>
</dbReference>
<evidence type="ECO:0000259" key="2">
    <source>
        <dbReference type="Pfam" id="PF17667"/>
    </source>
</evidence>
<feature type="domain" description="Fungal-type protein kinase" evidence="2">
    <location>
        <begin position="145"/>
        <end position="232"/>
    </location>
</feature>
<dbReference type="PROSITE" id="PS00109">
    <property type="entry name" value="PROTEIN_KINASE_TYR"/>
    <property type="match status" value="1"/>
</dbReference>
<dbReference type="PANTHER" id="PTHR38248">
    <property type="entry name" value="FUNK1 6"/>
    <property type="match status" value="1"/>
</dbReference>
<dbReference type="Pfam" id="PF17667">
    <property type="entry name" value="Pkinase_fungal"/>
    <property type="match status" value="2"/>
</dbReference>
<accession>A0A4Q9PGC9</accession>
<feature type="compositionally biased region" description="Polar residues" evidence="1">
    <location>
        <begin position="424"/>
        <end position="434"/>
    </location>
</feature>
<dbReference type="Proteomes" id="UP000292082">
    <property type="component" value="Unassembled WGS sequence"/>
</dbReference>
<dbReference type="AlphaFoldDB" id="A0A4Q9PGC9"/>
<evidence type="ECO:0000313" key="4">
    <source>
        <dbReference type="Proteomes" id="UP000292082"/>
    </source>
</evidence>
<organism evidence="3 4">
    <name type="scientific">Dichomitus squalens</name>
    <dbReference type="NCBI Taxonomy" id="114155"/>
    <lineage>
        <taxon>Eukaryota</taxon>
        <taxon>Fungi</taxon>
        <taxon>Dikarya</taxon>
        <taxon>Basidiomycota</taxon>
        <taxon>Agaricomycotina</taxon>
        <taxon>Agaricomycetes</taxon>
        <taxon>Polyporales</taxon>
        <taxon>Polyporaceae</taxon>
        <taxon>Dichomitus</taxon>
    </lineage>
</organism>
<keyword evidence="4" id="KW-1185">Reference proteome</keyword>
<dbReference type="EMBL" id="ML145314">
    <property type="protein sequence ID" value="TBU51506.1"/>
    <property type="molecule type" value="Genomic_DNA"/>
</dbReference>
<reference evidence="3 4" key="1">
    <citation type="submission" date="2019-01" db="EMBL/GenBank/DDBJ databases">
        <title>Draft genome sequences of three monokaryotic isolates of the white-rot basidiomycete fungus Dichomitus squalens.</title>
        <authorList>
            <consortium name="DOE Joint Genome Institute"/>
            <person name="Lopez S.C."/>
            <person name="Andreopoulos B."/>
            <person name="Pangilinan J."/>
            <person name="Lipzen A."/>
            <person name="Riley R."/>
            <person name="Ahrendt S."/>
            <person name="Ng V."/>
            <person name="Barry K."/>
            <person name="Daum C."/>
            <person name="Grigoriev I.V."/>
            <person name="Hilden K.S."/>
            <person name="Makela M.R."/>
            <person name="de Vries R.P."/>
        </authorList>
    </citation>
    <scope>NUCLEOTIDE SEQUENCE [LARGE SCALE GENOMIC DNA]</scope>
    <source>
        <strain evidence="3 4">CBS 464.89</strain>
    </source>
</reference>
<feature type="compositionally biased region" description="Pro residues" evidence="1">
    <location>
        <begin position="824"/>
        <end position="835"/>
    </location>
</feature>
<name>A0A4Q9PGC9_9APHY</name>
<feature type="compositionally biased region" description="Low complexity" evidence="1">
    <location>
        <begin position="407"/>
        <end position="423"/>
    </location>
</feature>
<dbReference type="PANTHER" id="PTHR38248:SF2">
    <property type="entry name" value="FUNK1 11"/>
    <property type="match status" value="1"/>
</dbReference>
<gene>
    <name evidence="3" type="ORF">BD310DRAFT_342839</name>
</gene>
<dbReference type="Gene3D" id="1.10.510.10">
    <property type="entry name" value="Transferase(Phosphotransferase) domain 1"/>
    <property type="match status" value="1"/>
</dbReference>
<protein>
    <recommendedName>
        <fullName evidence="2">Fungal-type protein kinase domain-containing protein</fullName>
    </recommendedName>
</protein>
<evidence type="ECO:0000256" key="1">
    <source>
        <dbReference type="SAM" id="MobiDB-lite"/>
    </source>
</evidence>
<proteinExistence type="predicted"/>
<dbReference type="GO" id="GO:0004672">
    <property type="term" value="F:protein kinase activity"/>
    <property type="evidence" value="ECO:0007669"/>
    <property type="project" value="InterPro"/>
</dbReference>
<sequence length="850" mass="95386">MAHYGVHAELLEFCDEFFPKPTPSCTTRPKPTLDGNPFAALRNAEKLLEKNVRAAFTAAVNVHGLAPGLKMAECGERPDPAAIDPERKKIDAAFYNVDDVPDDGRQRWADQILSVEFKRDDVSLDPFDDDEENICTPTLTRKAVRGQIISYAELIFAVQQRVALFTLVVLGTRVRFIRWDRSGTVVTRAFDYVQNWEVFCEILWRIGNCTMTQLGFDPSATRLYPGQAEYDLMDAAADNVEGDIDESERVVSEPDLPNGHFKYVREMFKKSLVDGWPRYMLEVPAPVEAATTATSATPARHSDSSPKVDRPVRKFLVCKPEFRAKGMAGRGTRGYVAVDCTTKQFVWLKDAWRANYKKVDQEGVMLGSLNSVEVPFVPTLLCHGDILQQKTATPDWWERKNPLRSPTSSASTATTSSSATASSHTLVGPSTSGSLKRKWVEEPCGAPSAPPQNTHGDSDEENDWRTDCPLRLHMHYRLAVKEVAMSLSKFKNDRQLVGIIYDCIRAHESAVKRAKLLHRDVSAGNILIYPTVMKTRGIYWLKWSGLLADWELSRAVHEPDTPRRPRQPERTGTWQFMSVALLSHGLKIVGVADELESFFHVMLYYAVRYLKVENCDLPTIANYLYTYFDLYGVDNGVYVCGDKKRQTIAEGRLTVSVNKKLEFGSPLDTLFSQLLLCFKARHVVLANEAEKSAKSPSKSKTQAPSNDIGALLVDEEMDLVNTDHSKWEKLLVVEAEPGLDHKTIALAEQLSKHETLLHVFRKAYVSDGWHGARVEDNIPDWWAPPTQAVVALTDTSAASNKRRKVGPPPPGINAQKFLSCPQLPLYPPTYPPVTPKKPRAPETTWNRRND</sequence>
<dbReference type="SUPFAM" id="SSF56112">
    <property type="entry name" value="Protein kinase-like (PK-like)"/>
    <property type="match status" value="1"/>
</dbReference>
<dbReference type="InterPro" id="IPR008266">
    <property type="entry name" value="Tyr_kinase_AS"/>
</dbReference>
<feature type="region of interest" description="Disordered" evidence="1">
    <location>
        <begin position="397"/>
        <end position="462"/>
    </location>
</feature>
<dbReference type="InterPro" id="IPR040976">
    <property type="entry name" value="Pkinase_fungal"/>
</dbReference>
<evidence type="ECO:0000313" key="3">
    <source>
        <dbReference type="EMBL" id="TBU51506.1"/>
    </source>
</evidence>
<feature type="domain" description="Fungal-type protein kinase" evidence="2">
    <location>
        <begin position="314"/>
        <end position="604"/>
    </location>
</feature>
<feature type="region of interest" description="Disordered" evidence="1">
    <location>
        <begin position="796"/>
        <end position="850"/>
    </location>
</feature>